<protein>
    <submittedName>
        <fullName evidence="5">Carbohydrate diacid regulator</fullName>
    </submittedName>
</protein>
<dbReference type="Pfam" id="PF13556">
    <property type="entry name" value="HTH_30"/>
    <property type="match status" value="1"/>
</dbReference>
<dbReference type="Pfam" id="PF17853">
    <property type="entry name" value="GGDEF_2"/>
    <property type="match status" value="1"/>
</dbReference>
<dbReference type="InterPro" id="IPR008599">
    <property type="entry name" value="Diacid_rec"/>
</dbReference>
<dbReference type="InterPro" id="IPR051448">
    <property type="entry name" value="CdaR-like_regulators"/>
</dbReference>
<dbReference type="RefSeq" id="WP_237485135.1">
    <property type="nucleotide sequence ID" value="NZ_CAKLCM010000002.1"/>
</dbReference>
<dbReference type="InterPro" id="IPR041522">
    <property type="entry name" value="CdaR_GGDEF"/>
</dbReference>
<sequence>MQLNDLIAKQIVERAQKIIQHSINVMDERGVIIGSSDPTRLHTPHEGALLAINNNRTVEITESVALTLAGVKQGINLPIIFSDQVIGVVGISGPPDEVQRYGELVKMTAELIVEQAALMAQVQWDKRHREELLLQLIHGTRLTEAQLMSVAARLNLDLSQPRIAAVIRVIPKSGQDVQQEHLQKLIHLLEYPERDNIVGLLSMSVNQVVVLKPITFHQGSWNRNEERKRIQKLLKRVKTECEFSVQIAVGEYYPGVSGLARSFETANATLEYNQDANHPVLFYSEHKLSVLIQTIKADHWRLTELTAPIKKLYQVDDKGVLIKTLRCYFEQNCDLAHTCQKLHIHRNTLRYRLEKIEQITSLSINNLDDKIQLYLALKSNSSLH</sequence>
<feature type="domain" description="Putative sugar diacid recognition" evidence="2">
    <location>
        <begin position="4"/>
        <end position="136"/>
    </location>
</feature>
<comment type="similarity">
    <text evidence="1">Belongs to the CdaR family.</text>
</comment>
<evidence type="ECO:0000259" key="4">
    <source>
        <dbReference type="Pfam" id="PF17853"/>
    </source>
</evidence>
<name>A0ABM8ZJM7_9VIBR</name>
<keyword evidence="6" id="KW-1185">Reference proteome</keyword>
<evidence type="ECO:0000256" key="1">
    <source>
        <dbReference type="ARBA" id="ARBA00006754"/>
    </source>
</evidence>
<organism evidence="5 6">
    <name type="scientific">Vibrio hippocampi</name>
    <dbReference type="NCBI Taxonomy" id="654686"/>
    <lineage>
        <taxon>Bacteria</taxon>
        <taxon>Pseudomonadati</taxon>
        <taxon>Pseudomonadota</taxon>
        <taxon>Gammaproteobacteria</taxon>
        <taxon>Vibrionales</taxon>
        <taxon>Vibrionaceae</taxon>
        <taxon>Vibrio</taxon>
    </lineage>
</organism>
<evidence type="ECO:0000313" key="5">
    <source>
        <dbReference type="EMBL" id="CAH0526913.1"/>
    </source>
</evidence>
<feature type="domain" description="PucR C-terminal helix-turn-helix" evidence="3">
    <location>
        <begin position="321"/>
        <end position="378"/>
    </location>
</feature>
<dbReference type="InterPro" id="IPR042070">
    <property type="entry name" value="PucR_C-HTH_sf"/>
</dbReference>
<dbReference type="Pfam" id="PF05651">
    <property type="entry name" value="Diacid_rec"/>
    <property type="match status" value="1"/>
</dbReference>
<dbReference type="PANTHER" id="PTHR33744:SF15">
    <property type="entry name" value="CARBOHYDRATE DIACID REGULATOR"/>
    <property type="match status" value="1"/>
</dbReference>
<gene>
    <name evidence="5" type="primary">cdaR</name>
    <name evidence="5" type="ORF">VHP8226_02283</name>
</gene>
<evidence type="ECO:0000313" key="6">
    <source>
        <dbReference type="Proteomes" id="UP000838160"/>
    </source>
</evidence>
<proteinExistence type="inferred from homology"/>
<dbReference type="InterPro" id="IPR025736">
    <property type="entry name" value="PucR_C-HTH_dom"/>
</dbReference>
<evidence type="ECO:0000259" key="2">
    <source>
        <dbReference type="Pfam" id="PF05651"/>
    </source>
</evidence>
<accession>A0ABM8ZJM7</accession>
<feature type="domain" description="CdaR GGDEF-like" evidence="4">
    <location>
        <begin position="143"/>
        <end position="271"/>
    </location>
</feature>
<dbReference type="Gene3D" id="1.10.10.2840">
    <property type="entry name" value="PucR C-terminal helix-turn-helix domain"/>
    <property type="match status" value="1"/>
</dbReference>
<evidence type="ECO:0000259" key="3">
    <source>
        <dbReference type="Pfam" id="PF13556"/>
    </source>
</evidence>
<dbReference type="EMBL" id="CAKLCM010000002">
    <property type="protein sequence ID" value="CAH0526913.1"/>
    <property type="molecule type" value="Genomic_DNA"/>
</dbReference>
<dbReference type="PANTHER" id="PTHR33744">
    <property type="entry name" value="CARBOHYDRATE DIACID REGULATOR"/>
    <property type="match status" value="1"/>
</dbReference>
<reference evidence="5" key="1">
    <citation type="submission" date="2021-12" db="EMBL/GenBank/DDBJ databases">
        <authorList>
            <person name="Rodrigo-Torres L."/>
            <person name="Arahal R. D."/>
            <person name="Lucena T."/>
        </authorList>
    </citation>
    <scope>NUCLEOTIDE SEQUENCE</scope>
    <source>
        <strain evidence="5">CECT 8226</strain>
    </source>
</reference>
<comment type="caution">
    <text evidence="5">The sequence shown here is derived from an EMBL/GenBank/DDBJ whole genome shotgun (WGS) entry which is preliminary data.</text>
</comment>
<dbReference type="Proteomes" id="UP000838160">
    <property type="component" value="Unassembled WGS sequence"/>
</dbReference>